<dbReference type="GO" id="GO:0005525">
    <property type="term" value="F:GTP binding"/>
    <property type="evidence" value="ECO:0007669"/>
    <property type="project" value="UniProtKB-KW"/>
</dbReference>
<dbReference type="InterPro" id="IPR036871">
    <property type="entry name" value="PX_dom_sf"/>
</dbReference>
<sequence length="328" mass="36893">MSMSRDSRRQPGSLSGGEFSARVGSWETRESGGKTFTVYKVKIQSELGSWTVARRYSQFDDLNKRLAISNPSAALPLPKKKLVGNQNKDFIEQRRVALDKYVREICDDPRLANSQEFRSFIDTNLEAHTRVSKAGLSVSAQDGSSNGSGVPRKICVLGYMGVGKSCLTIQFTEGHFVDTYSPTIENTFSKQLKYRGVDYSVEILDTAGQDEYHIFHTRYAMGVHGYVLMYTVNLRRSFEMVETIHDKLVNAIGTSQVPRVLVGAKCDLVHERQVGSDEGYALAQQWGCPFFECSAKLNEKIDDIFLSLLAEIDKQREPEQQHESCTMQ</sequence>
<dbReference type="SUPFAM" id="SSF64268">
    <property type="entry name" value="PX domain"/>
    <property type="match status" value="1"/>
</dbReference>
<dbReference type="InterPro" id="IPR005225">
    <property type="entry name" value="Small_GTP-bd"/>
</dbReference>
<dbReference type="Pfam" id="PF00071">
    <property type="entry name" value="Ras"/>
    <property type="match status" value="1"/>
</dbReference>
<dbReference type="PROSITE" id="PS50195">
    <property type="entry name" value="PX"/>
    <property type="match status" value="1"/>
</dbReference>
<dbReference type="GO" id="GO:0016020">
    <property type="term" value="C:membrane"/>
    <property type="evidence" value="ECO:0007669"/>
    <property type="project" value="InterPro"/>
</dbReference>
<dbReference type="AlphaFoldDB" id="A0A2R4IKX4"/>
<evidence type="ECO:0000259" key="14">
    <source>
        <dbReference type="PROSITE" id="PS50195"/>
    </source>
</evidence>
<keyword evidence="9" id="KW-0636">Prenylation</keyword>
<dbReference type="Gene3D" id="3.40.50.300">
    <property type="entry name" value="P-loop containing nucleotide triphosphate hydrolases"/>
    <property type="match status" value="1"/>
</dbReference>
<comment type="subcellular location">
    <subcellularLocation>
        <location evidence="11">Endomembrane system</location>
        <topology evidence="11">Lipid-anchor</topology>
        <orientation evidence="11">Cytoplasmic side</orientation>
    </subcellularLocation>
</comment>
<dbReference type="Gene3D" id="3.30.1520.10">
    <property type="entry name" value="Phox-like domain"/>
    <property type="match status" value="1"/>
</dbReference>
<dbReference type="FunFam" id="3.40.50.300:FF:000273">
    <property type="entry name" value="GTP-binding protein Rheb homolog"/>
    <property type="match status" value="1"/>
</dbReference>
<dbReference type="SUPFAM" id="SSF52540">
    <property type="entry name" value="P-loop containing nucleoside triphosphate hydrolases"/>
    <property type="match status" value="1"/>
</dbReference>
<evidence type="ECO:0000256" key="4">
    <source>
        <dbReference type="ARBA" id="ARBA00022801"/>
    </source>
</evidence>
<comment type="catalytic activity">
    <reaction evidence="12">
        <text>GTP + H2O = GDP + phosphate + H(+)</text>
        <dbReference type="Rhea" id="RHEA:19669"/>
        <dbReference type="ChEBI" id="CHEBI:15377"/>
        <dbReference type="ChEBI" id="CHEBI:15378"/>
        <dbReference type="ChEBI" id="CHEBI:37565"/>
        <dbReference type="ChEBI" id="CHEBI:43474"/>
        <dbReference type="ChEBI" id="CHEBI:58189"/>
    </reaction>
    <physiologicalReaction direction="left-to-right" evidence="12">
        <dbReference type="Rhea" id="RHEA:19670"/>
    </physiologicalReaction>
</comment>
<dbReference type="GO" id="GO:0012505">
    <property type="term" value="C:endomembrane system"/>
    <property type="evidence" value="ECO:0007669"/>
    <property type="project" value="UniProtKB-SubCell"/>
</dbReference>
<keyword evidence="5" id="KW-0460">Magnesium</keyword>
<evidence type="ECO:0000256" key="13">
    <source>
        <dbReference type="SAM" id="MobiDB-lite"/>
    </source>
</evidence>
<feature type="region of interest" description="Disordered" evidence="13">
    <location>
        <begin position="1"/>
        <end position="21"/>
    </location>
</feature>
<evidence type="ECO:0000256" key="6">
    <source>
        <dbReference type="ARBA" id="ARBA00023134"/>
    </source>
</evidence>
<dbReference type="SMART" id="SM00173">
    <property type="entry name" value="RAS"/>
    <property type="match status" value="1"/>
</dbReference>
<dbReference type="PRINTS" id="PR00449">
    <property type="entry name" value="RASTRNSFRMNG"/>
</dbReference>
<evidence type="ECO:0000256" key="8">
    <source>
        <dbReference type="ARBA" id="ARBA00023288"/>
    </source>
</evidence>
<dbReference type="Pfam" id="PF00787">
    <property type="entry name" value="PX"/>
    <property type="match status" value="1"/>
</dbReference>
<evidence type="ECO:0000256" key="7">
    <source>
        <dbReference type="ARBA" id="ARBA00023136"/>
    </source>
</evidence>
<dbReference type="GO" id="GO:0003924">
    <property type="term" value="F:GTPase activity"/>
    <property type="evidence" value="ECO:0007669"/>
    <property type="project" value="InterPro"/>
</dbReference>
<name>A0A2R4IKX4_9CRYP</name>
<dbReference type="PROSITE" id="PS51419">
    <property type="entry name" value="RAB"/>
    <property type="match status" value="1"/>
</dbReference>
<evidence type="ECO:0000256" key="9">
    <source>
        <dbReference type="ARBA" id="ARBA00023289"/>
    </source>
</evidence>
<organism evidence="15">
    <name type="scientific">Hemiarma marina</name>
    <dbReference type="NCBI Taxonomy" id="1848298"/>
    <lineage>
        <taxon>Eukaryota</taxon>
        <taxon>Cryptophyceae</taxon>
        <taxon>Cyathomonadacea</taxon>
        <taxon>Goniomonadaceae</taxon>
    </lineage>
</organism>
<proteinExistence type="evidence at transcript level"/>
<keyword evidence="3" id="KW-0547">Nucleotide-binding</keyword>
<accession>A0A2R4IKX4</accession>
<evidence type="ECO:0000313" key="15">
    <source>
        <dbReference type="EMBL" id="AVV27001.1"/>
    </source>
</evidence>
<comment type="similarity">
    <text evidence="10">Belongs to the small GTPase superfamily. Rheb family.</text>
</comment>
<keyword evidence="2" id="KW-0479">Metal-binding</keyword>
<dbReference type="NCBIfam" id="TIGR00231">
    <property type="entry name" value="small_GTP"/>
    <property type="match status" value="1"/>
</dbReference>
<dbReference type="SMART" id="SM00174">
    <property type="entry name" value="RHO"/>
    <property type="match status" value="1"/>
</dbReference>
<keyword evidence="6" id="KW-0342">GTP-binding</keyword>
<feature type="domain" description="PX" evidence="14">
    <location>
        <begin position="17"/>
        <end position="128"/>
    </location>
</feature>
<keyword evidence="4" id="KW-0378">Hydrolase</keyword>
<keyword evidence="8" id="KW-0449">Lipoprotein</keyword>
<evidence type="ECO:0000256" key="5">
    <source>
        <dbReference type="ARBA" id="ARBA00022842"/>
    </source>
</evidence>
<dbReference type="PROSITE" id="PS51421">
    <property type="entry name" value="RAS"/>
    <property type="match status" value="1"/>
</dbReference>
<dbReference type="SMART" id="SM00312">
    <property type="entry name" value="PX"/>
    <property type="match status" value="1"/>
</dbReference>
<reference evidence="15" key="1">
    <citation type="journal article" date="2018" name="Sci. Rep.">
        <title>Extensive molecular tinkering in the evolution of the membrane attachment mode of the Rheb GTPase.</title>
        <authorList>
            <person name="Zahonova K."/>
            <person name="Petrzelkova R."/>
            <person name="Valach M."/>
            <person name="Yazaki E."/>
            <person name="Tikhonenkov D.V."/>
            <person name="Butenko A."/>
            <person name="Janouskovec J."/>
            <person name="Hrda S."/>
            <person name="Klimes V."/>
            <person name="Burger G."/>
            <person name="Inagaki Y."/>
            <person name="Keeling P.J."/>
            <person name="Hampl V."/>
            <person name="Flegontov P."/>
            <person name="Yurchenko V."/>
            <person name="Elias M."/>
        </authorList>
    </citation>
    <scope>NUCLEOTIDE SEQUENCE</scope>
    <source>
        <strain evidence="15">SRT149</strain>
    </source>
</reference>
<evidence type="ECO:0000256" key="3">
    <source>
        <dbReference type="ARBA" id="ARBA00022741"/>
    </source>
</evidence>
<keyword evidence="7" id="KW-0472">Membrane</keyword>
<dbReference type="InterPro" id="IPR001683">
    <property type="entry name" value="PX_dom"/>
</dbReference>
<evidence type="ECO:0000256" key="10">
    <source>
        <dbReference type="ARBA" id="ARBA00037969"/>
    </source>
</evidence>
<dbReference type="PROSITE" id="PS51420">
    <property type="entry name" value="RHO"/>
    <property type="match status" value="1"/>
</dbReference>
<keyword evidence="1" id="KW-0488">Methylation</keyword>
<dbReference type="InterPro" id="IPR027417">
    <property type="entry name" value="P-loop_NTPase"/>
</dbReference>
<dbReference type="SMART" id="SM00175">
    <property type="entry name" value="RAB"/>
    <property type="match status" value="1"/>
</dbReference>
<evidence type="ECO:0000256" key="12">
    <source>
        <dbReference type="ARBA" id="ARBA00049117"/>
    </source>
</evidence>
<dbReference type="CDD" id="cd06093">
    <property type="entry name" value="PX_domain"/>
    <property type="match status" value="1"/>
</dbReference>
<dbReference type="GO" id="GO:0046872">
    <property type="term" value="F:metal ion binding"/>
    <property type="evidence" value="ECO:0007669"/>
    <property type="project" value="UniProtKB-KW"/>
</dbReference>
<dbReference type="GO" id="GO:0035091">
    <property type="term" value="F:phosphatidylinositol binding"/>
    <property type="evidence" value="ECO:0007669"/>
    <property type="project" value="InterPro"/>
</dbReference>
<protein>
    <submittedName>
        <fullName evidence="15">Rheb</fullName>
    </submittedName>
</protein>
<dbReference type="InterPro" id="IPR001806">
    <property type="entry name" value="Small_GTPase"/>
</dbReference>
<evidence type="ECO:0000256" key="1">
    <source>
        <dbReference type="ARBA" id="ARBA00022481"/>
    </source>
</evidence>
<evidence type="ECO:0000256" key="11">
    <source>
        <dbReference type="ARBA" id="ARBA00046278"/>
    </source>
</evidence>
<evidence type="ECO:0000256" key="2">
    <source>
        <dbReference type="ARBA" id="ARBA00022723"/>
    </source>
</evidence>
<dbReference type="InterPro" id="IPR020849">
    <property type="entry name" value="Small_GTPase_Ras-type"/>
</dbReference>
<dbReference type="PANTHER" id="PTHR24070">
    <property type="entry name" value="RAS, DI-RAS, AND RHEB FAMILY MEMBERS OF SMALL GTPASE SUPERFAMILY"/>
    <property type="match status" value="1"/>
</dbReference>
<dbReference type="GO" id="GO:0007165">
    <property type="term" value="P:signal transduction"/>
    <property type="evidence" value="ECO:0007669"/>
    <property type="project" value="InterPro"/>
</dbReference>
<dbReference type="EMBL" id="MG905961">
    <property type="protein sequence ID" value="AVV27001.1"/>
    <property type="molecule type" value="mRNA"/>
</dbReference>